<reference evidence="2 3" key="1">
    <citation type="journal article" date="2012" name="Int. J. Syst. Evol. Microbiol.">
        <title>Marinomonas hwangdonensis sp. nov., isolated from seawater.</title>
        <authorList>
            <person name="Jung Y.T."/>
            <person name="Oh T.K."/>
            <person name="Yoon J.H."/>
        </authorList>
    </citation>
    <scope>NUCLEOTIDE SEQUENCE [LARGE SCALE GENOMIC DNA]</scope>
    <source>
        <strain evidence="2 3">HDW-15</strain>
    </source>
</reference>
<comment type="caution">
    <text evidence="2">The sequence shown here is derived from an EMBL/GenBank/DDBJ whole genome shotgun (WGS) entry which is preliminary data.</text>
</comment>
<dbReference type="Proteomes" id="UP000280507">
    <property type="component" value="Unassembled WGS sequence"/>
</dbReference>
<dbReference type="Pfam" id="PF09994">
    <property type="entry name" value="T6SS_Tle1-like_cat"/>
    <property type="match status" value="2"/>
</dbReference>
<dbReference type="InterPro" id="IPR029058">
    <property type="entry name" value="AB_hydrolase_fold"/>
</dbReference>
<proteinExistence type="predicted"/>
<evidence type="ECO:0000259" key="1">
    <source>
        <dbReference type="Pfam" id="PF09994"/>
    </source>
</evidence>
<feature type="domain" description="T6SS Phospholipase effector Tle1-like catalytic" evidence="1">
    <location>
        <begin position="143"/>
        <end position="244"/>
    </location>
</feature>
<organism evidence="2 3">
    <name type="scientific">Marinomonas hwangdonensis</name>
    <dbReference type="NCBI Taxonomy" id="1053647"/>
    <lineage>
        <taxon>Bacteria</taxon>
        <taxon>Pseudomonadati</taxon>
        <taxon>Pseudomonadota</taxon>
        <taxon>Gammaproteobacteria</taxon>
        <taxon>Oceanospirillales</taxon>
        <taxon>Oceanospirillaceae</taxon>
        <taxon>Marinomonas</taxon>
    </lineage>
</organism>
<name>A0A3M8PYA2_9GAMM</name>
<dbReference type="PANTHER" id="PTHR33840">
    <property type="match status" value="1"/>
</dbReference>
<dbReference type="PANTHER" id="PTHR33840:SF1">
    <property type="entry name" value="TLE1 PHOSPHOLIPASE DOMAIN-CONTAINING PROTEIN"/>
    <property type="match status" value="1"/>
</dbReference>
<accession>A0A3M8PYA2</accession>
<evidence type="ECO:0000313" key="2">
    <source>
        <dbReference type="EMBL" id="RNF48786.1"/>
    </source>
</evidence>
<protein>
    <submittedName>
        <fullName evidence="2">DUF2235 domain-containing protein</fullName>
    </submittedName>
</protein>
<gene>
    <name evidence="2" type="ORF">EBI00_13800</name>
</gene>
<dbReference type="EMBL" id="RIZG01000010">
    <property type="protein sequence ID" value="RNF48786.1"/>
    <property type="molecule type" value="Genomic_DNA"/>
</dbReference>
<feature type="domain" description="T6SS Phospholipase effector Tle1-like catalytic" evidence="1">
    <location>
        <begin position="27"/>
        <end position="137"/>
    </location>
</feature>
<dbReference type="AlphaFoldDB" id="A0A3M8PYA2"/>
<keyword evidence="3" id="KW-1185">Reference proteome</keyword>
<evidence type="ECO:0000313" key="3">
    <source>
        <dbReference type="Proteomes" id="UP000280507"/>
    </source>
</evidence>
<dbReference type="InterPro" id="IPR018712">
    <property type="entry name" value="Tle1-like_cat"/>
</dbReference>
<dbReference type="SUPFAM" id="SSF53474">
    <property type="entry name" value="alpha/beta-Hydrolases"/>
    <property type="match status" value="2"/>
</dbReference>
<sequence>MLCYPQSSGRWGHDNQGGHTMSILFFHFDGTDNSPDDAYAPEHSVSSITNVLKSHMLLGGRVTNHRSFYYAGVGTYGHWLEQKINAAFAIESGHVANILNRALHDFKHHYTRYTRHIVLIGFSRGAALARRFAALITPLIDRPIIIEAVIDTVASIGWPNLDTNQRPQTDVVFEHGHTLPDGVHRALHLVALDEQRLVFRPTLMNQDGRALEIWLAGAHSDIGGGYRKDGIGDLVSRLIIDWIEQQTQQHCYRTTRLAKNHPPHWQPLLTIAPKHLGKIHYQERNLSFWRDLTLAPRHCCVLENDRPNPELSPHWHHSVSQRIRSDIGYFPIAHCPTPATLWQPIRP</sequence>